<proteinExistence type="predicted"/>
<dbReference type="RefSeq" id="XP_007418437.1">
    <property type="nucleotide sequence ID" value="XM_007418375.1"/>
</dbReference>
<dbReference type="Proteomes" id="UP000001072">
    <property type="component" value="Unassembled WGS sequence"/>
</dbReference>
<dbReference type="AlphaFoldDB" id="F4SAM6"/>
<dbReference type="VEuPathDB" id="FungiDB:MELLADRAFT_113659"/>
<dbReference type="HOGENOM" id="CLU_1305111_0_0_1"/>
<protein>
    <submittedName>
        <fullName evidence="1">Uncharacterized protein</fullName>
    </submittedName>
</protein>
<sequence length="211" mass="24249">MSMLVRMIKKKTVIDRLLAISESLIENCNWSNQSFNFRDMGTNSSHINPAPYFDTHHCRRSVGLASTDPWNELIQSVHIKPELALMVLKQQSGRASYDIISLLDFFFFFNHPHSPPLKLNYIQQQHQPLLLHQDWSIQIQLPSSQLQGSSSTTPTNQLHPNMNDCYIPSNKPRSTSASFNEHPNTLTTLTSKDQIPIELKHFIEFLSKVLH</sequence>
<reference evidence="2" key="1">
    <citation type="journal article" date="2011" name="Proc. Natl. Acad. Sci. U.S.A.">
        <title>Obligate biotrophy features unraveled by the genomic analysis of rust fungi.</title>
        <authorList>
            <person name="Duplessis S."/>
            <person name="Cuomo C.A."/>
            <person name="Lin Y.-C."/>
            <person name="Aerts A."/>
            <person name="Tisserant E."/>
            <person name="Veneault-Fourrey C."/>
            <person name="Joly D.L."/>
            <person name="Hacquard S."/>
            <person name="Amselem J."/>
            <person name="Cantarel B.L."/>
            <person name="Chiu R."/>
            <person name="Coutinho P.M."/>
            <person name="Feau N."/>
            <person name="Field M."/>
            <person name="Frey P."/>
            <person name="Gelhaye E."/>
            <person name="Goldberg J."/>
            <person name="Grabherr M.G."/>
            <person name="Kodira C.D."/>
            <person name="Kohler A."/>
            <person name="Kuees U."/>
            <person name="Lindquist E.A."/>
            <person name="Lucas S.M."/>
            <person name="Mago R."/>
            <person name="Mauceli E."/>
            <person name="Morin E."/>
            <person name="Murat C."/>
            <person name="Pangilinan J.L."/>
            <person name="Park R."/>
            <person name="Pearson M."/>
            <person name="Quesneville H."/>
            <person name="Rouhier N."/>
            <person name="Sakthikumar S."/>
            <person name="Salamov A.A."/>
            <person name="Schmutz J."/>
            <person name="Selles B."/>
            <person name="Shapiro H."/>
            <person name="Tanguay P."/>
            <person name="Tuskan G.A."/>
            <person name="Henrissat B."/>
            <person name="Van de Peer Y."/>
            <person name="Rouze P."/>
            <person name="Ellis J.G."/>
            <person name="Dodds P.N."/>
            <person name="Schein J.E."/>
            <person name="Zhong S."/>
            <person name="Hamelin R.C."/>
            <person name="Grigoriev I.V."/>
            <person name="Szabo L.J."/>
            <person name="Martin F."/>
        </authorList>
    </citation>
    <scope>NUCLEOTIDE SEQUENCE [LARGE SCALE GENOMIC DNA]</scope>
    <source>
        <strain evidence="2">98AG31 / pathotype 3-4-7</strain>
    </source>
</reference>
<evidence type="ECO:0000313" key="2">
    <source>
        <dbReference type="Proteomes" id="UP000001072"/>
    </source>
</evidence>
<keyword evidence="2" id="KW-1185">Reference proteome</keyword>
<accession>F4SAM6</accession>
<gene>
    <name evidence="1" type="ORF">MELLADRAFT_113659</name>
</gene>
<dbReference type="GeneID" id="18925051"/>
<evidence type="ECO:0000313" key="1">
    <source>
        <dbReference type="EMBL" id="EGF98293.1"/>
    </source>
</evidence>
<dbReference type="EMBL" id="GL883179">
    <property type="protein sequence ID" value="EGF98293.1"/>
    <property type="molecule type" value="Genomic_DNA"/>
</dbReference>
<name>F4SAM6_MELLP</name>
<dbReference type="InParanoid" id="F4SAM6"/>
<organism evidence="2">
    <name type="scientific">Melampsora larici-populina (strain 98AG31 / pathotype 3-4-7)</name>
    <name type="common">Poplar leaf rust fungus</name>
    <dbReference type="NCBI Taxonomy" id="747676"/>
    <lineage>
        <taxon>Eukaryota</taxon>
        <taxon>Fungi</taxon>
        <taxon>Dikarya</taxon>
        <taxon>Basidiomycota</taxon>
        <taxon>Pucciniomycotina</taxon>
        <taxon>Pucciniomycetes</taxon>
        <taxon>Pucciniales</taxon>
        <taxon>Melampsoraceae</taxon>
        <taxon>Melampsora</taxon>
    </lineage>
</organism>
<dbReference type="KEGG" id="mlr:MELLADRAFT_113659"/>